<dbReference type="InterPro" id="IPR002734">
    <property type="entry name" value="RibDG_C"/>
</dbReference>
<gene>
    <name evidence="2" type="ORF">BN938_0402</name>
</gene>
<proteinExistence type="predicted"/>
<accession>A0A060R6E3</accession>
<dbReference type="PATRIC" id="fig|1433126.3.peg.400"/>
<dbReference type="STRING" id="1433126.BN938_0402"/>
<dbReference type="Proteomes" id="UP000027616">
    <property type="component" value="Chromosome I"/>
</dbReference>
<keyword evidence="3" id="KW-1185">Reference proteome</keyword>
<dbReference type="PANTHER" id="PTHR38011">
    <property type="entry name" value="DIHYDROFOLATE REDUCTASE FAMILY PROTEIN (AFU_ORTHOLOGUE AFUA_8G06820)"/>
    <property type="match status" value="1"/>
</dbReference>
<organism evidence="2 3">
    <name type="scientific">Mucinivorans hirudinis</name>
    <dbReference type="NCBI Taxonomy" id="1433126"/>
    <lineage>
        <taxon>Bacteria</taxon>
        <taxon>Pseudomonadati</taxon>
        <taxon>Bacteroidota</taxon>
        <taxon>Bacteroidia</taxon>
        <taxon>Bacteroidales</taxon>
        <taxon>Rikenellaceae</taxon>
        <taxon>Mucinivorans</taxon>
    </lineage>
</organism>
<feature type="domain" description="Bacterial bifunctional deaminase-reductase C-terminal" evidence="1">
    <location>
        <begin position="3"/>
        <end position="171"/>
    </location>
</feature>
<reference evidence="2 3" key="1">
    <citation type="journal article" date="2015" name="Genome Announc.">
        <title>Complete Genome Sequence of the Novel Leech Symbiont Mucinivorans hirudinis M3T.</title>
        <authorList>
            <person name="Nelson M.C."/>
            <person name="Bomar L."/>
            <person name="Graf J."/>
        </authorList>
    </citation>
    <scope>NUCLEOTIDE SEQUENCE [LARGE SCALE GENOMIC DNA]</scope>
    <source>
        <strain evidence="3">M3</strain>
    </source>
</reference>
<evidence type="ECO:0000313" key="2">
    <source>
        <dbReference type="EMBL" id="CDN30507.1"/>
    </source>
</evidence>
<name>A0A060R6E3_9BACT</name>
<dbReference type="GO" id="GO:0009231">
    <property type="term" value="P:riboflavin biosynthetic process"/>
    <property type="evidence" value="ECO:0007669"/>
    <property type="project" value="InterPro"/>
</dbReference>
<dbReference type="AlphaFoldDB" id="A0A060R6E3"/>
<dbReference type="GO" id="GO:0004146">
    <property type="term" value="F:dihydrofolate reductase activity"/>
    <property type="evidence" value="ECO:0007669"/>
    <property type="project" value="UniProtKB-EC"/>
</dbReference>
<dbReference type="Pfam" id="PF01872">
    <property type="entry name" value="RibD_C"/>
    <property type="match status" value="1"/>
</dbReference>
<keyword evidence="2" id="KW-0560">Oxidoreductase</keyword>
<dbReference type="Gene3D" id="3.40.430.10">
    <property type="entry name" value="Dihydrofolate Reductase, subunit A"/>
    <property type="match status" value="1"/>
</dbReference>
<dbReference type="GO" id="GO:0008703">
    <property type="term" value="F:5-amino-6-(5-phosphoribosylamino)uracil reductase activity"/>
    <property type="evidence" value="ECO:0007669"/>
    <property type="project" value="InterPro"/>
</dbReference>
<dbReference type="SUPFAM" id="SSF53597">
    <property type="entry name" value="Dihydrofolate reductase-like"/>
    <property type="match status" value="1"/>
</dbReference>
<dbReference type="InterPro" id="IPR024072">
    <property type="entry name" value="DHFR-like_dom_sf"/>
</dbReference>
<sequence>MKKIKLYIAVSLDGYIATPDGGIEWLNEITNPTDEDHSYNALLASVDTVLMGGRTYHEIIGFGVPWPYKDKQTYVISRNNTNVTPDERVEFITENIYAEIATLKTQDGKDIWLVGGGKLTTMLLNHELIDEMQIAIVPIVLGAGLPLFPNNPLKSKWTLKESKSYDTGLVVSTYEKI</sequence>
<dbReference type="EC" id="1.5.1.3" evidence="2"/>
<evidence type="ECO:0000259" key="1">
    <source>
        <dbReference type="Pfam" id="PF01872"/>
    </source>
</evidence>
<evidence type="ECO:0000313" key="3">
    <source>
        <dbReference type="Proteomes" id="UP000027616"/>
    </source>
</evidence>
<dbReference type="InterPro" id="IPR050765">
    <property type="entry name" value="Riboflavin_Biosynth_HTPR"/>
</dbReference>
<protein>
    <submittedName>
        <fullName evidence="2">Dihydrofolate reductase</fullName>
        <ecNumber evidence="2">1.5.1.3</ecNumber>
    </submittedName>
</protein>
<dbReference type="OrthoDB" id="195113at2"/>
<dbReference type="KEGG" id="rbc:BN938_0402"/>
<dbReference type="eggNOG" id="COG0262">
    <property type="taxonomic scope" value="Bacteria"/>
</dbReference>
<dbReference type="EMBL" id="HG934468">
    <property type="protein sequence ID" value="CDN30507.1"/>
    <property type="molecule type" value="Genomic_DNA"/>
</dbReference>
<dbReference type="PANTHER" id="PTHR38011:SF11">
    <property type="entry name" value="2,5-DIAMINO-6-RIBOSYLAMINO-4(3H)-PYRIMIDINONE 5'-PHOSPHATE REDUCTASE"/>
    <property type="match status" value="1"/>
</dbReference>
<dbReference type="HOGENOM" id="CLU_043966_4_3_10"/>